<dbReference type="PANTHER" id="PTHR21085">
    <property type="entry name" value="CHORISMATE SYNTHASE"/>
    <property type="match status" value="1"/>
</dbReference>
<keyword evidence="7" id="KW-0274">FAD</keyword>
<dbReference type="GO" id="GO:0008652">
    <property type="term" value="P:amino acid biosynthetic process"/>
    <property type="evidence" value="ECO:0007669"/>
    <property type="project" value="UniProtKB-KW"/>
</dbReference>
<dbReference type="PROSITE" id="PS00787">
    <property type="entry name" value="CHORISMATE_SYNTHASE_1"/>
    <property type="match status" value="1"/>
</dbReference>
<evidence type="ECO:0000256" key="8">
    <source>
        <dbReference type="RuleBase" id="RU000605"/>
    </source>
</evidence>
<dbReference type="GO" id="GO:0009423">
    <property type="term" value="P:chorismate biosynthetic process"/>
    <property type="evidence" value="ECO:0007669"/>
    <property type="project" value="UniProtKB-UniRule"/>
</dbReference>
<evidence type="ECO:0000256" key="2">
    <source>
        <dbReference type="ARBA" id="ARBA00008014"/>
    </source>
</evidence>
<name>H7EHJ9_9SPIR</name>
<dbReference type="InterPro" id="IPR035904">
    <property type="entry name" value="Chorismate_synth_AroC_sf"/>
</dbReference>
<evidence type="ECO:0000313" key="9">
    <source>
        <dbReference type="EMBL" id="EIC02945.1"/>
    </source>
</evidence>
<dbReference type="Proteomes" id="UP000003571">
    <property type="component" value="Unassembled WGS sequence"/>
</dbReference>
<evidence type="ECO:0000256" key="1">
    <source>
        <dbReference type="ARBA" id="ARBA00005044"/>
    </source>
</evidence>
<dbReference type="PROSITE" id="PS00789">
    <property type="entry name" value="CHORISMATE_SYNTHASE_3"/>
    <property type="match status" value="1"/>
</dbReference>
<dbReference type="NCBIfam" id="TIGR00033">
    <property type="entry name" value="aroC"/>
    <property type="match status" value="1"/>
</dbReference>
<feature type="binding site" evidence="7">
    <location>
        <position position="48"/>
    </location>
    <ligand>
        <name>NADP(+)</name>
        <dbReference type="ChEBI" id="CHEBI:58349"/>
    </ligand>
</feature>
<proteinExistence type="inferred from homology"/>
<sequence length="366" mass="38284">MAGNTIGTIFRVTTFGESHGAGLGCIIDGVPAGLALDEAKIQAALDRRKPGQSFAGQNNASVTSRKEDDKAEILSGVFEGKTEGTPIALVIRNTSQRSKDYGNLASSFRPGHADFTYFEKYGFRDYRGGGRASGRETAARVAAGEIARQVLCALFGDVRITAYTKRAAGISCGKIDLGAIEKNSLRAADIDAANAMNERIEELRRSGDSAGGIVECIVSGIPAGLGEPVFSKLDAEISRAVMSVGAVKGIEFGAGFGAADMTGSEDNDEMRLGGGAVKFSSNNAGGILGGISNGNEIVFRAAIKPVPSIFREQKTIRTDGSGFSETDLLIEGRHDVCLCPRIVPVIEAMAAITLADLALQNMAARI</sequence>
<keyword evidence="5 7" id="KW-0057">Aromatic amino acid biosynthesis</keyword>
<dbReference type="OrthoDB" id="9771806at2"/>
<comment type="caution">
    <text evidence="9">The sequence shown here is derived from an EMBL/GenBank/DDBJ whole genome shotgun (WGS) entry which is preliminary data.</text>
</comment>
<comment type="caution">
    <text evidence="7">Lacks conserved residue(s) required for the propagation of feature annotation.</text>
</comment>
<keyword evidence="7" id="KW-0521">NADP</keyword>
<feature type="binding site" evidence="7">
    <location>
        <begin position="131"/>
        <end position="133"/>
    </location>
    <ligand>
        <name>FMN</name>
        <dbReference type="ChEBI" id="CHEBI:58210"/>
    </ligand>
</feature>
<dbReference type="GO" id="GO:0004107">
    <property type="term" value="F:chorismate synthase activity"/>
    <property type="evidence" value="ECO:0007669"/>
    <property type="project" value="UniProtKB-UniRule"/>
</dbReference>
<keyword evidence="7" id="KW-0288">FMN</keyword>
<dbReference type="GO" id="GO:0009073">
    <property type="term" value="P:aromatic amino acid family biosynthetic process"/>
    <property type="evidence" value="ECO:0007669"/>
    <property type="project" value="UniProtKB-KW"/>
</dbReference>
<dbReference type="GO" id="GO:0010181">
    <property type="term" value="F:FMN binding"/>
    <property type="evidence" value="ECO:0007669"/>
    <property type="project" value="TreeGrafter"/>
</dbReference>
<dbReference type="InterPro" id="IPR000453">
    <property type="entry name" value="Chorismate_synth"/>
</dbReference>
<dbReference type="PANTHER" id="PTHR21085:SF0">
    <property type="entry name" value="CHORISMATE SYNTHASE"/>
    <property type="match status" value="1"/>
</dbReference>
<organism evidence="9 10">
    <name type="scientific">Treponema saccharophilum DSM 2985</name>
    <dbReference type="NCBI Taxonomy" id="907348"/>
    <lineage>
        <taxon>Bacteria</taxon>
        <taxon>Pseudomonadati</taxon>
        <taxon>Spirochaetota</taxon>
        <taxon>Spirochaetia</taxon>
        <taxon>Spirochaetales</taxon>
        <taxon>Treponemataceae</taxon>
        <taxon>Treponema</taxon>
    </lineage>
</organism>
<comment type="function">
    <text evidence="7">Catalyzes the anti-1,4-elimination of the C-3 phosphate and the C-6 proR hydrogen from 5-enolpyruvylshikimate-3-phosphate (EPSP) to yield chorismate, which is the branch point compound that serves as the starting substrate for the three terminal pathways of aromatic amino acid biosynthesis. This reaction introduces a second double bond into the aromatic ring system.</text>
</comment>
<keyword evidence="4 7" id="KW-0028">Amino-acid biosynthesis</keyword>
<dbReference type="CDD" id="cd07304">
    <property type="entry name" value="Chorismate_synthase"/>
    <property type="match status" value="1"/>
</dbReference>
<gene>
    <name evidence="7" type="primary">aroC</name>
    <name evidence="9" type="ORF">TresaDRAFT_2598</name>
</gene>
<comment type="catalytic activity">
    <reaction evidence="7 8">
        <text>5-O-(1-carboxyvinyl)-3-phosphoshikimate = chorismate + phosphate</text>
        <dbReference type="Rhea" id="RHEA:21020"/>
        <dbReference type="ChEBI" id="CHEBI:29748"/>
        <dbReference type="ChEBI" id="CHEBI:43474"/>
        <dbReference type="ChEBI" id="CHEBI:57701"/>
        <dbReference type="EC" id="4.2.3.5"/>
    </reaction>
</comment>
<evidence type="ECO:0000313" key="10">
    <source>
        <dbReference type="Proteomes" id="UP000003571"/>
    </source>
</evidence>
<dbReference type="SUPFAM" id="SSF103263">
    <property type="entry name" value="Chorismate synthase, AroC"/>
    <property type="match status" value="1"/>
</dbReference>
<evidence type="ECO:0000256" key="5">
    <source>
        <dbReference type="ARBA" id="ARBA00023141"/>
    </source>
</evidence>
<evidence type="ECO:0000256" key="6">
    <source>
        <dbReference type="ARBA" id="ARBA00023239"/>
    </source>
</evidence>
<evidence type="ECO:0000256" key="7">
    <source>
        <dbReference type="HAMAP-Rule" id="MF_00300"/>
    </source>
</evidence>
<dbReference type="RefSeq" id="WP_002702141.1">
    <property type="nucleotide sequence ID" value="NZ_AGRW01000028.1"/>
</dbReference>
<dbReference type="InterPro" id="IPR020541">
    <property type="entry name" value="Chorismate_synthase_CS"/>
</dbReference>
<feature type="binding site" evidence="7">
    <location>
        <begin position="304"/>
        <end position="308"/>
    </location>
    <ligand>
        <name>FMN</name>
        <dbReference type="ChEBI" id="CHEBI:58210"/>
    </ligand>
</feature>
<feature type="binding site" evidence="7">
    <location>
        <position position="333"/>
    </location>
    <ligand>
        <name>FMN</name>
        <dbReference type="ChEBI" id="CHEBI:58210"/>
    </ligand>
</feature>
<reference evidence="9 10" key="1">
    <citation type="submission" date="2011-09" db="EMBL/GenBank/DDBJ databases">
        <title>The draft genome of Treponema saccharophilum DSM 2985.</title>
        <authorList>
            <consortium name="US DOE Joint Genome Institute (JGI-PGF)"/>
            <person name="Lucas S."/>
            <person name="Copeland A."/>
            <person name="Lapidus A."/>
            <person name="Glavina del Rio T."/>
            <person name="Dalin E."/>
            <person name="Tice H."/>
            <person name="Bruce D."/>
            <person name="Goodwin L."/>
            <person name="Pitluck S."/>
            <person name="Peters L."/>
            <person name="Kyrpides N."/>
            <person name="Mavromatis K."/>
            <person name="Ivanova N."/>
            <person name="Markowitz V."/>
            <person name="Cheng J.-F."/>
            <person name="Hugenholtz P."/>
            <person name="Woyke T."/>
            <person name="Wu D."/>
            <person name="Gronow S."/>
            <person name="Wellnitz S."/>
            <person name="Brambilla E."/>
            <person name="Klenk H.-P."/>
            <person name="Eisen J.A."/>
        </authorList>
    </citation>
    <scope>NUCLEOTIDE SEQUENCE [LARGE SCALE GENOMIC DNA]</scope>
    <source>
        <strain evidence="9 10">DSM 2985</strain>
    </source>
</reference>
<dbReference type="eggNOG" id="COG0082">
    <property type="taxonomic scope" value="Bacteria"/>
</dbReference>
<comment type="pathway">
    <text evidence="1 7 8">Metabolic intermediate biosynthesis; chorismate biosynthesis; chorismate from D-erythrose 4-phosphate and phosphoenolpyruvate: step 7/7.</text>
</comment>
<dbReference type="AlphaFoldDB" id="H7EHJ9"/>
<evidence type="ECO:0000256" key="4">
    <source>
        <dbReference type="ARBA" id="ARBA00022605"/>
    </source>
</evidence>
<protein>
    <recommendedName>
        <fullName evidence="3 7">Chorismate synthase</fullName>
        <shortName evidence="7">CS</shortName>
        <ecNumber evidence="3 7">4.2.3.5</ecNumber>
    </recommendedName>
    <alternativeName>
        <fullName evidence="7">5-enolpyruvylshikimate-3-phosphate phospholyase</fullName>
    </alternativeName>
</protein>
<dbReference type="STRING" id="907348.TresaDRAFT_2598"/>
<keyword evidence="7" id="KW-0285">Flavoprotein</keyword>
<dbReference type="EC" id="4.2.3.5" evidence="3 7"/>
<dbReference type="UniPathway" id="UPA00053">
    <property type="reaction ID" value="UER00090"/>
</dbReference>
<comment type="cofactor">
    <cofactor evidence="7 8">
        <name>FMNH2</name>
        <dbReference type="ChEBI" id="CHEBI:57618"/>
    </cofactor>
    <text evidence="7 8">Reduced FMN (FMNH(2)).</text>
</comment>
<accession>H7EHJ9</accession>
<dbReference type="Pfam" id="PF01264">
    <property type="entry name" value="Chorismate_synt"/>
    <property type="match status" value="1"/>
</dbReference>
<dbReference type="NCBIfam" id="NF003793">
    <property type="entry name" value="PRK05382.1"/>
    <property type="match status" value="1"/>
</dbReference>
<feature type="binding site" evidence="7">
    <location>
        <position position="289"/>
    </location>
    <ligand>
        <name>FMN</name>
        <dbReference type="ChEBI" id="CHEBI:58210"/>
    </ligand>
</feature>
<evidence type="ECO:0000256" key="3">
    <source>
        <dbReference type="ARBA" id="ARBA00013036"/>
    </source>
</evidence>
<dbReference type="Gene3D" id="3.60.150.10">
    <property type="entry name" value="Chorismate synthase AroC"/>
    <property type="match status" value="1"/>
</dbReference>
<comment type="similarity">
    <text evidence="2 7 8">Belongs to the chorismate synthase family.</text>
</comment>
<dbReference type="GO" id="GO:0005829">
    <property type="term" value="C:cytosol"/>
    <property type="evidence" value="ECO:0007669"/>
    <property type="project" value="TreeGrafter"/>
</dbReference>
<dbReference type="HAMAP" id="MF_00300">
    <property type="entry name" value="Chorismate_synth"/>
    <property type="match status" value="1"/>
</dbReference>
<comment type="subunit">
    <text evidence="7">Homotetramer.</text>
</comment>
<dbReference type="PIRSF" id="PIRSF001456">
    <property type="entry name" value="Chorismate_synth"/>
    <property type="match status" value="1"/>
</dbReference>
<keyword evidence="6 7" id="KW-0456">Lyase</keyword>
<dbReference type="EMBL" id="AGRW01000028">
    <property type="protein sequence ID" value="EIC02945.1"/>
    <property type="molecule type" value="Genomic_DNA"/>
</dbReference>
<dbReference type="PATRIC" id="fig|907348.3.peg.267"/>
<keyword evidence="10" id="KW-1185">Reference proteome</keyword>